<gene>
    <name evidence="1" type="ORF">F4559_000234</name>
</gene>
<name>A0A7W7SXP4_9PSEU</name>
<evidence type="ECO:0000313" key="1">
    <source>
        <dbReference type="EMBL" id="MBB4962875.1"/>
    </source>
</evidence>
<proteinExistence type="predicted"/>
<accession>A0A7W7SXP4</accession>
<reference evidence="1 2" key="1">
    <citation type="submission" date="2020-08" db="EMBL/GenBank/DDBJ databases">
        <title>Sequencing the genomes of 1000 actinobacteria strains.</title>
        <authorList>
            <person name="Klenk H.-P."/>
        </authorList>
    </citation>
    <scope>NUCLEOTIDE SEQUENCE [LARGE SCALE GENOMIC DNA]</scope>
    <source>
        <strain evidence="1 2">DSM 45084</strain>
    </source>
</reference>
<keyword evidence="2" id="KW-1185">Reference proteome</keyword>
<evidence type="ECO:0000313" key="2">
    <source>
        <dbReference type="Proteomes" id="UP000542674"/>
    </source>
</evidence>
<comment type="caution">
    <text evidence="1">The sequence shown here is derived from an EMBL/GenBank/DDBJ whole genome shotgun (WGS) entry which is preliminary data.</text>
</comment>
<dbReference type="Proteomes" id="UP000542674">
    <property type="component" value="Unassembled WGS sequence"/>
</dbReference>
<dbReference type="AlphaFoldDB" id="A0A7W7SXP4"/>
<dbReference type="EMBL" id="JACHJS010000001">
    <property type="protein sequence ID" value="MBB4962875.1"/>
    <property type="molecule type" value="Genomic_DNA"/>
</dbReference>
<protein>
    <submittedName>
        <fullName evidence="1">Uncharacterized protein</fullName>
    </submittedName>
</protein>
<dbReference type="RefSeq" id="WP_184665739.1">
    <property type="nucleotide sequence ID" value="NZ_BAABAI010000004.1"/>
</dbReference>
<sequence length="181" mass="20476">MISIRLEAAYLRPEKALFRRDPREPDDVFANGFPAHGPIPPVDEDFPGVEGDDDFVLFHTAIEVALLGTPAPGCPQVAQDSKSRTVVEHLYEGHHRHGLHVDITRHRNGLRSLPPERRGLLLFDEGFPAAHVLRAFPMLITLRLDEYGRYRVHGTRFLPPVENPGFEFRAEMDALNEGTRQ</sequence>
<organism evidence="1 2">
    <name type="scientific">Saccharothrix violaceirubra</name>
    <dbReference type="NCBI Taxonomy" id="413306"/>
    <lineage>
        <taxon>Bacteria</taxon>
        <taxon>Bacillati</taxon>
        <taxon>Actinomycetota</taxon>
        <taxon>Actinomycetes</taxon>
        <taxon>Pseudonocardiales</taxon>
        <taxon>Pseudonocardiaceae</taxon>
        <taxon>Saccharothrix</taxon>
    </lineage>
</organism>